<comment type="function">
    <text evidence="4">Catalyzes the base-exchange of a guanine (G) residue with the queuine precursor 7-aminomethyl-7-deazaguanine (PreQ1) at position 34 (anticodon wobble position) in tRNAs with GU(N) anticodons (tRNA-Asp, -Asn, -His and -Tyr). Catalysis occurs through a double-displacement mechanism. The nucleophile active site attacks the C1' of nucleotide 34 to detach the guanine base from the RNA, forming a covalent enzyme-RNA intermediate. The proton acceptor active site deprotonates the incoming PreQ1, allowing a nucleophilic attack on the C1' of the ribose to form the product. After dissociation, two additional enzymatic reactions on the tRNA convert PreQ1 to queuine (Q), resulting in the hypermodified nucleoside queuosine (7-(((4,5-cis-dihydroxy-2-cyclopenten-1-yl)amino)methyl)-7-deazaguanosine).</text>
</comment>
<evidence type="ECO:0000256" key="1">
    <source>
        <dbReference type="ARBA" id="ARBA00022676"/>
    </source>
</evidence>
<dbReference type="GO" id="GO:0008479">
    <property type="term" value="F:tRNA-guanosine(34) queuine transglycosylase activity"/>
    <property type="evidence" value="ECO:0007669"/>
    <property type="project" value="UniProtKB-UniRule"/>
</dbReference>
<evidence type="ECO:0000256" key="2">
    <source>
        <dbReference type="ARBA" id="ARBA00022679"/>
    </source>
</evidence>
<feature type="active site" description="Proton acceptor" evidence="4">
    <location>
        <position position="90"/>
    </location>
</feature>
<accession>A0A2H0W5U7</accession>
<organism evidence="6 7">
    <name type="scientific">Candidatus Buchananbacteria bacterium CG10_big_fil_rev_8_21_14_0_10_33_19</name>
    <dbReference type="NCBI Taxonomy" id="1974525"/>
    <lineage>
        <taxon>Bacteria</taxon>
        <taxon>Candidatus Buchananiibacteriota</taxon>
    </lineage>
</organism>
<evidence type="ECO:0000313" key="6">
    <source>
        <dbReference type="EMBL" id="PIS06020.1"/>
    </source>
</evidence>
<keyword evidence="1 4" id="KW-0328">Glycosyltransferase</keyword>
<feature type="binding site" evidence="4">
    <location>
        <position position="188"/>
    </location>
    <ligand>
        <name>substrate</name>
    </ligand>
</feature>
<comment type="subunit">
    <text evidence="4">Homodimer. Within each dimer, one monomer is responsible for RNA recognition and catalysis, while the other monomer binds to the replacement base PreQ1.</text>
</comment>
<dbReference type="NCBIfam" id="TIGR00430">
    <property type="entry name" value="Q_tRNA_tgt"/>
    <property type="match status" value="1"/>
</dbReference>
<evidence type="ECO:0000256" key="3">
    <source>
        <dbReference type="ARBA" id="ARBA00022694"/>
    </source>
</evidence>
<dbReference type="UniPathway" id="UPA00392"/>
<dbReference type="PANTHER" id="PTHR46499">
    <property type="entry name" value="QUEUINE TRNA-RIBOSYLTRANSFERASE"/>
    <property type="match status" value="1"/>
</dbReference>
<comment type="similarity">
    <text evidence="4">Belongs to the queuine tRNA-ribosyltransferase family.</text>
</comment>
<dbReference type="SUPFAM" id="SSF51713">
    <property type="entry name" value="tRNA-guanine transglycosylase"/>
    <property type="match status" value="1"/>
</dbReference>
<feature type="domain" description="tRNA-guanine(15) transglycosylase-like" evidence="5">
    <location>
        <begin position="11"/>
        <end position="360"/>
    </location>
</feature>
<feature type="binding site" evidence="4">
    <location>
        <position position="144"/>
    </location>
    <ligand>
        <name>substrate</name>
    </ligand>
</feature>
<evidence type="ECO:0000313" key="7">
    <source>
        <dbReference type="Proteomes" id="UP000229056"/>
    </source>
</evidence>
<dbReference type="EMBL" id="PEZY01000012">
    <property type="protein sequence ID" value="PIS06020.1"/>
    <property type="molecule type" value="Genomic_DNA"/>
</dbReference>
<comment type="caution">
    <text evidence="6">The sequence shown here is derived from an EMBL/GenBank/DDBJ whole genome shotgun (WGS) entry which is preliminary data.</text>
</comment>
<keyword evidence="2 4" id="KW-0808">Transferase</keyword>
<dbReference type="PANTHER" id="PTHR46499:SF1">
    <property type="entry name" value="QUEUINE TRNA-RIBOSYLTRANSFERASE"/>
    <property type="match status" value="1"/>
</dbReference>
<dbReference type="HAMAP" id="MF_00168">
    <property type="entry name" value="Q_tRNA_Tgt"/>
    <property type="match status" value="1"/>
</dbReference>
<evidence type="ECO:0000256" key="4">
    <source>
        <dbReference type="HAMAP-Rule" id="MF_00168"/>
    </source>
</evidence>
<feature type="binding site" evidence="4">
    <location>
        <position position="215"/>
    </location>
    <ligand>
        <name>substrate</name>
    </ligand>
</feature>
<dbReference type="AlphaFoldDB" id="A0A2H0W5U7"/>
<dbReference type="GO" id="GO:0008616">
    <property type="term" value="P:tRNA queuosine(34) biosynthetic process"/>
    <property type="evidence" value="ECO:0007669"/>
    <property type="project" value="UniProtKB-UniRule"/>
</dbReference>
<dbReference type="InterPro" id="IPR036511">
    <property type="entry name" value="TGT-like_sf"/>
</dbReference>
<keyword evidence="3 4" id="KW-0819">tRNA processing</keyword>
<comment type="caution">
    <text evidence="4">Lacks conserved residue(s) required for the propagation of feature annotation.</text>
</comment>
<dbReference type="GO" id="GO:0005737">
    <property type="term" value="C:cytoplasm"/>
    <property type="evidence" value="ECO:0007669"/>
    <property type="project" value="TreeGrafter"/>
</dbReference>
<feature type="region of interest" description="RNA binding" evidence="4">
    <location>
        <begin position="246"/>
        <end position="252"/>
    </location>
</feature>
<reference evidence="7" key="1">
    <citation type="submission" date="2017-09" db="EMBL/GenBank/DDBJ databases">
        <title>Depth-based differentiation of microbial function through sediment-hosted aquifers and enrichment of novel symbionts in the deep terrestrial subsurface.</title>
        <authorList>
            <person name="Probst A.J."/>
            <person name="Ladd B."/>
            <person name="Jarett J.K."/>
            <person name="Geller-Mcgrath D.E."/>
            <person name="Sieber C.M.K."/>
            <person name="Emerson J.B."/>
            <person name="Anantharaman K."/>
            <person name="Thomas B.C."/>
            <person name="Malmstrom R."/>
            <person name="Stieglmeier M."/>
            <person name="Klingl A."/>
            <person name="Woyke T."/>
            <person name="Ryan C.M."/>
            <person name="Banfield J.F."/>
        </authorList>
    </citation>
    <scope>NUCLEOTIDE SEQUENCE [LARGE SCALE GENOMIC DNA]</scope>
</reference>
<feature type="binding site" evidence="4">
    <location>
        <begin position="90"/>
        <end position="94"/>
    </location>
    <ligand>
        <name>substrate</name>
    </ligand>
</feature>
<dbReference type="EC" id="2.4.2.29" evidence="4"/>
<dbReference type="Gene3D" id="3.20.20.105">
    <property type="entry name" value="Queuine tRNA-ribosyltransferase-like"/>
    <property type="match status" value="1"/>
</dbReference>
<dbReference type="InterPro" id="IPR050076">
    <property type="entry name" value="ArchSynthase1/Queuine_TRR"/>
</dbReference>
<dbReference type="Pfam" id="PF01702">
    <property type="entry name" value="TGT"/>
    <property type="match status" value="1"/>
</dbReference>
<evidence type="ECO:0000259" key="5">
    <source>
        <dbReference type="Pfam" id="PF01702"/>
    </source>
</evidence>
<dbReference type="InterPro" id="IPR002616">
    <property type="entry name" value="tRNA_ribo_trans-like"/>
</dbReference>
<proteinExistence type="inferred from homology"/>
<name>A0A2H0W5U7_9BACT</name>
<dbReference type="InterPro" id="IPR004803">
    <property type="entry name" value="TGT"/>
</dbReference>
<dbReference type="NCBIfam" id="TIGR00449">
    <property type="entry name" value="tgt_general"/>
    <property type="match status" value="1"/>
</dbReference>
<comment type="catalytic activity">
    <reaction evidence="4">
        <text>7-aminomethyl-7-carbaguanine + guanosine(34) in tRNA = 7-aminomethyl-7-carbaguanosine(34) in tRNA + guanine</text>
        <dbReference type="Rhea" id="RHEA:24104"/>
        <dbReference type="Rhea" id="RHEA-COMP:10341"/>
        <dbReference type="Rhea" id="RHEA-COMP:10342"/>
        <dbReference type="ChEBI" id="CHEBI:16235"/>
        <dbReference type="ChEBI" id="CHEBI:58703"/>
        <dbReference type="ChEBI" id="CHEBI:74269"/>
        <dbReference type="ChEBI" id="CHEBI:82833"/>
        <dbReference type="EC" id="2.4.2.29"/>
    </reaction>
</comment>
<sequence>MYEILKESKKTKARLGKLKTAHGFIGTPFFMPIATKAAVKHLTTGEVKSLGAQIILSNTYHLYLQPGLDVLKKQGGLHKMMNWSGPILTDSGGFQVFSLSKIRKIMPHGVEFNSHIDGSRHTLTPKKVLEIQKIIGSDIAMILDVCPSSKDSKAKIREAVDLTTAWAKEAKKYKKTLNSKQLMFGIVQGGLHQDLRERSLKDLVKLDFDGYAIGGLAVGESNQEMYSVLDYLVNQMPEDKPRYLMGVGTPDNIVAAVKRGVDMFDCVIPTREARHGRLYIRKKSGFGAGFYETINIANAKFKNDKSSINKTNLKQYSRAYLYQLFKTNEPLGMRLATLNNLEFYLSMMSDLRIEIKKGKF</sequence>
<feature type="active site" description="Nucleophile" evidence="4">
    <location>
        <position position="265"/>
    </location>
</feature>
<comment type="pathway">
    <text evidence="4">tRNA modification; tRNA-queuosine biosynthesis.</text>
</comment>
<keyword evidence="4" id="KW-0671">Queuosine biosynthesis</keyword>
<dbReference type="Proteomes" id="UP000229056">
    <property type="component" value="Unassembled WGS sequence"/>
</dbReference>
<feature type="region of interest" description="RNA binding; important for wobble base 34 recognition" evidence="4">
    <location>
        <begin position="270"/>
        <end position="274"/>
    </location>
</feature>
<protein>
    <recommendedName>
        <fullName evidence="4">Queuine tRNA-ribosyltransferase</fullName>
        <ecNumber evidence="4">2.4.2.29</ecNumber>
    </recommendedName>
    <alternativeName>
        <fullName evidence="4">Guanine insertion enzyme</fullName>
    </alternativeName>
    <alternativeName>
        <fullName evidence="4">tRNA-guanine transglycosylase</fullName>
    </alternativeName>
</protein>
<gene>
    <name evidence="4" type="primary">tgt</name>
    <name evidence="6" type="ORF">COT80_04620</name>
</gene>